<gene>
    <name evidence="2" type="ORF">COU30_04390</name>
</gene>
<dbReference type="InterPro" id="IPR036515">
    <property type="entry name" value="Transposase_17_sf"/>
</dbReference>
<evidence type="ECO:0000313" key="3">
    <source>
        <dbReference type="Proteomes" id="UP000228528"/>
    </source>
</evidence>
<protein>
    <submittedName>
        <fullName evidence="2">Transposase</fullName>
    </submittedName>
</protein>
<comment type="caution">
    <text evidence="2">The sequence shown here is derived from an EMBL/GenBank/DDBJ whole genome shotgun (WGS) entry which is preliminary data.</text>
</comment>
<dbReference type="InterPro" id="IPR052715">
    <property type="entry name" value="RAYT_transposase"/>
</dbReference>
<dbReference type="EMBL" id="PFBW01000189">
    <property type="protein sequence ID" value="PIR77082.1"/>
    <property type="molecule type" value="Genomic_DNA"/>
</dbReference>
<organism evidence="2 3">
    <name type="scientific">Candidatus Magasanikbacteria bacterium CG10_big_fil_rev_8_21_14_0_10_38_6</name>
    <dbReference type="NCBI Taxonomy" id="1974647"/>
    <lineage>
        <taxon>Bacteria</taxon>
        <taxon>Candidatus Magasanikiibacteriota</taxon>
    </lineage>
</organism>
<reference evidence="3" key="1">
    <citation type="submission" date="2017-09" db="EMBL/GenBank/DDBJ databases">
        <title>Depth-based differentiation of microbial function through sediment-hosted aquifers and enrichment of novel symbionts in the deep terrestrial subsurface.</title>
        <authorList>
            <person name="Probst A.J."/>
            <person name="Ladd B."/>
            <person name="Jarett J.K."/>
            <person name="Geller-Mcgrath D.E."/>
            <person name="Sieber C.M.K."/>
            <person name="Emerson J.B."/>
            <person name="Anantharaman K."/>
            <person name="Thomas B.C."/>
            <person name="Malmstrom R."/>
            <person name="Stieglmeier M."/>
            <person name="Klingl A."/>
            <person name="Woyke T."/>
            <person name="Ryan C.M."/>
            <person name="Banfield J.F."/>
        </authorList>
    </citation>
    <scope>NUCLEOTIDE SEQUENCE [LARGE SCALE GENOMIC DNA]</scope>
</reference>
<dbReference type="AlphaFoldDB" id="A0A2M6P031"/>
<dbReference type="SUPFAM" id="SSF143422">
    <property type="entry name" value="Transposase IS200-like"/>
    <property type="match status" value="1"/>
</dbReference>
<dbReference type="GO" id="GO:0043565">
    <property type="term" value="F:sequence-specific DNA binding"/>
    <property type="evidence" value="ECO:0007669"/>
    <property type="project" value="TreeGrafter"/>
</dbReference>
<dbReference type="GO" id="GO:0006313">
    <property type="term" value="P:DNA transposition"/>
    <property type="evidence" value="ECO:0007669"/>
    <property type="project" value="InterPro"/>
</dbReference>
<evidence type="ECO:0000313" key="2">
    <source>
        <dbReference type="EMBL" id="PIR77082.1"/>
    </source>
</evidence>
<accession>A0A2M6P031</accession>
<dbReference type="SMART" id="SM01321">
    <property type="entry name" value="Y1_Tnp"/>
    <property type="match status" value="1"/>
</dbReference>
<evidence type="ECO:0000259" key="1">
    <source>
        <dbReference type="SMART" id="SM01321"/>
    </source>
</evidence>
<dbReference type="GO" id="GO:0004803">
    <property type="term" value="F:transposase activity"/>
    <property type="evidence" value="ECO:0007669"/>
    <property type="project" value="InterPro"/>
</dbReference>
<dbReference type="NCBIfam" id="NF047646">
    <property type="entry name" value="REP_Tyr_transpos"/>
    <property type="match status" value="1"/>
</dbReference>
<dbReference type="InterPro" id="IPR002686">
    <property type="entry name" value="Transposase_17"/>
</dbReference>
<dbReference type="Pfam" id="PF01797">
    <property type="entry name" value="Y1_Tnp"/>
    <property type="match status" value="1"/>
</dbReference>
<dbReference type="PANTHER" id="PTHR36966">
    <property type="entry name" value="REP-ASSOCIATED TYROSINE TRANSPOSASE"/>
    <property type="match status" value="1"/>
</dbReference>
<feature type="domain" description="Transposase IS200-like" evidence="1">
    <location>
        <begin position="10"/>
        <end position="145"/>
    </location>
</feature>
<dbReference type="Gene3D" id="3.30.70.1290">
    <property type="entry name" value="Transposase IS200-like"/>
    <property type="match status" value="1"/>
</dbReference>
<sequence length="180" mass="21640">MPTLRINKSAQNMPHFITLTVIEWIDIFTKPEYFKTITDSLTYCRKNKGLKVYEYVIMSNHMHIIIGTPDDDNLVQVLSDFKKHTTREIWKLLEKDNRHYIVNILNNSYHKKKGYVKQIWQRENYPERINSETFMLTKVRYIYMNPVKKGYVSKPEHWQYSSAKNWVLGDHSIIQLDPKE</sequence>
<name>A0A2M6P031_9BACT</name>
<dbReference type="PANTHER" id="PTHR36966:SF1">
    <property type="entry name" value="REP-ASSOCIATED TYROSINE TRANSPOSASE"/>
    <property type="match status" value="1"/>
</dbReference>
<dbReference type="Proteomes" id="UP000228528">
    <property type="component" value="Unassembled WGS sequence"/>
</dbReference>
<proteinExistence type="predicted"/>